<name>A0A0C2R320_9BACL</name>
<accession>A0A0C2R320</accession>
<dbReference type="Proteomes" id="UP000031950">
    <property type="component" value="Unassembled WGS sequence"/>
</dbReference>
<reference evidence="1 2" key="1">
    <citation type="submission" date="2015-01" db="EMBL/GenBank/DDBJ databases">
        <title>Genome sequence of Jeotgalibacillus alimentarius.</title>
        <authorList>
            <person name="Goh K.M."/>
            <person name="Chan K.-G."/>
            <person name="Yaakop A.S."/>
            <person name="Ee R."/>
            <person name="Gan H.M."/>
            <person name="Chan C.S."/>
        </authorList>
    </citation>
    <scope>NUCLEOTIDE SEQUENCE [LARGE SCALE GENOMIC DNA]</scope>
    <source>
        <strain evidence="1 2">YKJ-13</strain>
    </source>
</reference>
<comment type="caution">
    <text evidence="1">The sequence shown here is derived from an EMBL/GenBank/DDBJ whole genome shotgun (WGS) entry which is preliminary data.</text>
</comment>
<evidence type="ECO:0000313" key="1">
    <source>
        <dbReference type="EMBL" id="KIL44665.1"/>
    </source>
</evidence>
<evidence type="ECO:0000313" key="2">
    <source>
        <dbReference type="Proteomes" id="UP000031950"/>
    </source>
</evidence>
<dbReference type="AlphaFoldDB" id="A0A0C2R320"/>
<organism evidence="1 2">
    <name type="scientific">Jeotgalibacillus alimentarius</name>
    <dbReference type="NCBI Taxonomy" id="135826"/>
    <lineage>
        <taxon>Bacteria</taxon>
        <taxon>Bacillati</taxon>
        <taxon>Bacillota</taxon>
        <taxon>Bacilli</taxon>
        <taxon>Bacillales</taxon>
        <taxon>Caryophanaceae</taxon>
        <taxon>Jeotgalibacillus</taxon>
    </lineage>
</organism>
<dbReference type="EMBL" id="JXRQ01000027">
    <property type="protein sequence ID" value="KIL44665.1"/>
    <property type="molecule type" value="Genomic_DNA"/>
</dbReference>
<dbReference type="STRING" id="135826.KP77_28860"/>
<protein>
    <submittedName>
        <fullName evidence="1">Uncharacterized protein</fullName>
    </submittedName>
</protein>
<gene>
    <name evidence="1" type="ORF">KP77_28860</name>
</gene>
<dbReference type="PATRIC" id="fig|135826.4.peg.2868"/>
<sequence>MSMSLDSIRKKAVFITELMEKPQLKDGCGFSFKLNIF</sequence>
<proteinExistence type="predicted"/>
<keyword evidence="2" id="KW-1185">Reference proteome</keyword>